<evidence type="ECO:0000256" key="1">
    <source>
        <dbReference type="ARBA" id="ARBA00004924"/>
    </source>
</evidence>
<reference evidence="5 6" key="1">
    <citation type="submission" date="2020-08" db="EMBL/GenBank/DDBJ databases">
        <title>Genomic Encyclopedia of Type Strains, Phase III (KMG-III): the genomes of soil and plant-associated and newly described type strains.</title>
        <authorList>
            <person name="Whitman W."/>
        </authorList>
    </citation>
    <scope>NUCLEOTIDE SEQUENCE [LARGE SCALE GENOMIC DNA]</scope>
    <source>
        <strain evidence="5 6">CECT 8234</strain>
    </source>
</reference>
<evidence type="ECO:0000259" key="4">
    <source>
        <dbReference type="Pfam" id="PF06276"/>
    </source>
</evidence>
<keyword evidence="6" id="KW-1185">Reference proteome</keyword>
<dbReference type="InterPro" id="IPR007310">
    <property type="entry name" value="Aerobactin_biosyn_IucA/IucC_N"/>
</dbReference>
<gene>
    <name evidence="5" type="ORF">FHS16_004999</name>
</gene>
<dbReference type="Gene3D" id="3.30.310.280">
    <property type="match status" value="1"/>
</dbReference>
<dbReference type="Pfam" id="PF04183">
    <property type="entry name" value="IucA_IucC"/>
    <property type="match status" value="1"/>
</dbReference>
<comment type="similarity">
    <text evidence="2">Belongs to the IucA/IucC family.</text>
</comment>
<dbReference type="PANTHER" id="PTHR34384:SF6">
    <property type="entry name" value="STAPHYLOFERRIN B SYNTHASE"/>
    <property type="match status" value="1"/>
</dbReference>
<dbReference type="RefSeq" id="WP_183569103.1">
    <property type="nucleotide sequence ID" value="NZ_CBCSLB010000019.1"/>
</dbReference>
<feature type="domain" description="Aerobactin siderophore biosynthesis IucA/IucC N-terminal" evidence="3">
    <location>
        <begin position="151"/>
        <end position="403"/>
    </location>
</feature>
<sequence length="636" mass="72552">MLRQAYRVSEAIASPIYKQVTERIVRQLLESLLYEQIVMARQEKEGEKIVFRIDGKDAYGKMVTYSCTGRRAYTFGRIRLERDSVTRSVNHAVNQDLQPGQVLFELLPGRGEGDGCGNLRAMADELEQTRLKDVLAQYERAKRFLPLKGLSFDELEREIMDGHPYHPCYKSRMGFQYEDNYAYGPEYKQELHPLWVAINKTIAKSAIISGASFEQLLVDELGEEQMAAFRERLVQAGCDPLQYIWLPVHPWQWRNKIVPAFISELHDKQIVLLGSGTDAYMAQQSIRTLSNASHPGKASVKLSLHIRNTSSVRSLTPHSVVSAPAVSEWLSRIVEADSYFKKEARVIILKEFAGVTFQADAEAESRDPREIERYGALGTIWRESVHKYLAADEQAVPFHALYALESDGTPFIDPWIQRVGITAWLERLLEAAMLPVVHLLIMHGIALESHAQNMILVHQNGLPARVALKDFHEGVEYCEAGVSAIVSPPPFREIHPVYAQGKLDDYYEMKECSSLVAMTLDALFMINLGELALLLHDRYSYREEDFWKLAVKVLSAHQKQYQGQCERFKLFDLYVASCPVEQLANSRLQSEATEFCHMVENPLHLAMEERVREERMALGEKKKREELHSYASGQSK</sequence>
<accession>A0A7W5GDD4</accession>
<feature type="domain" description="Aerobactin siderophore biosynthesis IucA/IucC-like C-terminal" evidence="4">
    <location>
        <begin position="423"/>
        <end position="591"/>
    </location>
</feature>
<dbReference type="GO" id="GO:0016881">
    <property type="term" value="F:acid-amino acid ligase activity"/>
    <property type="evidence" value="ECO:0007669"/>
    <property type="project" value="UniProtKB-ARBA"/>
</dbReference>
<evidence type="ECO:0000256" key="2">
    <source>
        <dbReference type="ARBA" id="ARBA00007832"/>
    </source>
</evidence>
<name>A0A7W5GDD4_9BACL</name>
<dbReference type="GO" id="GO:0019290">
    <property type="term" value="P:siderophore biosynthetic process"/>
    <property type="evidence" value="ECO:0007669"/>
    <property type="project" value="InterPro"/>
</dbReference>
<comment type="caution">
    <text evidence="5">The sequence shown here is derived from an EMBL/GenBank/DDBJ whole genome shotgun (WGS) entry which is preliminary data.</text>
</comment>
<comment type="pathway">
    <text evidence="1">Siderophore biosynthesis.</text>
</comment>
<proteinExistence type="inferred from homology"/>
<dbReference type="AlphaFoldDB" id="A0A7W5GDD4"/>
<dbReference type="PANTHER" id="PTHR34384">
    <property type="entry name" value="L-2,3-DIAMINOPROPANOATE--CITRATE LIGASE"/>
    <property type="match status" value="1"/>
</dbReference>
<organism evidence="5 6">
    <name type="scientific">Paenibacillus endophyticus</name>
    <dbReference type="NCBI Taxonomy" id="1294268"/>
    <lineage>
        <taxon>Bacteria</taxon>
        <taxon>Bacillati</taxon>
        <taxon>Bacillota</taxon>
        <taxon>Bacilli</taxon>
        <taxon>Bacillales</taxon>
        <taxon>Paenibacillaceae</taxon>
        <taxon>Paenibacillus</taxon>
    </lineage>
</organism>
<protein>
    <submittedName>
        <fullName evidence="5">Siderophore synthetase component</fullName>
    </submittedName>
</protein>
<evidence type="ECO:0000313" key="5">
    <source>
        <dbReference type="EMBL" id="MBB3154917.1"/>
    </source>
</evidence>
<evidence type="ECO:0000259" key="3">
    <source>
        <dbReference type="Pfam" id="PF04183"/>
    </source>
</evidence>
<evidence type="ECO:0000313" key="6">
    <source>
        <dbReference type="Proteomes" id="UP000518605"/>
    </source>
</evidence>
<dbReference type="InterPro" id="IPR022770">
    <property type="entry name" value="IucA/IucC-like_C"/>
</dbReference>
<dbReference type="Gene3D" id="6.10.250.3370">
    <property type="match status" value="1"/>
</dbReference>
<dbReference type="Gene3D" id="1.10.510.40">
    <property type="match status" value="1"/>
</dbReference>
<dbReference type="InterPro" id="IPR037455">
    <property type="entry name" value="LucA/IucC-like"/>
</dbReference>
<dbReference type="Pfam" id="PF06276">
    <property type="entry name" value="FhuF"/>
    <property type="match status" value="1"/>
</dbReference>
<dbReference type="EMBL" id="JACHXW010000019">
    <property type="protein sequence ID" value="MBB3154917.1"/>
    <property type="molecule type" value="Genomic_DNA"/>
</dbReference>
<dbReference type="Proteomes" id="UP000518605">
    <property type="component" value="Unassembled WGS sequence"/>
</dbReference>